<dbReference type="PRINTS" id="PR01021">
    <property type="entry name" value="OMPADOMAIN"/>
</dbReference>
<dbReference type="InterPro" id="IPR006664">
    <property type="entry name" value="OMP_bac"/>
</dbReference>
<organism evidence="7 8">
    <name type="scientific">Falsiporphyromonas endometrii</name>
    <dbReference type="NCBI Taxonomy" id="1387297"/>
    <lineage>
        <taxon>Bacteria</taxon>
        <taxon>Pseudomonadati</taxon>
        <taxon>Bacteroidota</taxon>
        <taxon>Bacteroidia</taxon>
        <taxon>Bacteroidales</taxon>
        <taxon>Porphyromonadaceae</taxon>
        <taxon>Falsiporphyromonas</taxon>
    </lineage>
</organism>
<keyword evidence="5" id="KW-0732">Signal</keyword>
<dbReference type="PANTHER" id="PTHR30329">
    <property type="entry name" value="STATOR ELEMENT OF FLAGELLAR MOTOR COMPLEX"/>
    <property type="match status" value="1"/>
</dbReference>
<dbReference type="PANTHER" id="PTHR30329:SF21">
    <property type="entry name" value="LIPOPROTEIN YIAD-RELATED"/>
    <property type="match status" value="1"/>
</dbReference>
<comment type="subcellular location">
    <subcellularLocation>
        <location evidence="1">Cell outer membrane</location>
    </subcellularLocation>
</comment>
<keyword evidence="8" id="KW-1185">Reference proteome</keyword>
<evidence type="ECO:0000256" key="2">
    <source>
        <dbReference type="ARBA" id="ARBA00023136"/>
    </source>
</evidence>
<evidence type="ECO:0000313" key="8">
    <source>
        <dbReference type="Proteomes" id="UP001596020"/>
    </source>
</evidence>
<keyword evidence="2 4" id="KW-0472">Membrane</keyword>
<proteinExistence type="predicted"/>
<dbReference type="InterPro" id="IPR006665">
    <property type="entry name" value="OmpA-like"/>
</dbReference>
<evidence type="ECO:0000256" key="3">
    <source>
        <dbReference type="ARBA" id="ARBA00023237"/>
    </source>
</evidence>
<protein>
    <submittedName>
        <fullName evidence="7">OmpA family protein</fullName>
    </submittedName>
</protein>
<evidence type="ECO:0000313" key="7">
    <source>
        <dbReference type="EMBL" id="MFC4665986.1"/>
    </source>
</evidence>
<dbReference type="SUPFAM" id="SSF103088">
    <property type="entry name" value="OmpA-like"/>
    <property type="match status" value="1"/>
</dbReference>
<sequence length="383" mass="43310">MKVKYLMLTLAGAFALNASAQEVTEPTLGQTPAKNTAYARGQGNDNWFVTLQGGASMMFLKDNEDAKFENRQSFIPTFSVGKWHNPYFATRVQLAAGVSHEFKNVEGLEDLKMFHGRYVMGHFDFMFDVINYFKPYREDRVFHLIPWVGLGYSNKFIKGHDYRQNALTGNAGVMFLFNILERMDIVLEAQASYSEFNLDRSNYNYRNDFSPLMGAVTAGLNFKLGDLGFNEILPMDMNLVNDLNGQINRLRAENEELGKRPVSCPECPEVEDVVEQVNLLGAKSVQFRFDNARVAKDQMVTLNDVAQYVKKNNAPIVVTGYADATGNASYNEGLSERRAKAVAKVLTDKFGVPADMITIEWKGASEQPYDKRDWNRVVIMRSK</sequence>
<evidence type="ECO:0000256" key="5">
    <source>
        <dbReference type="SAM" id="SignalP"/>
    </source>
</evidence>
<keyword evidence="3" id="KW-0998">Cell outer membrane</keyword>
<accession>A0ABV9K8I6</accession>
<name>A0ABV9K8I6_9PORP</name>
<dbReference type="InterPro" id="IPR050330">
    <property type="entry name" value="Bact_OuterMem_StrucFunc"/>
</dbReference>
<dbReference type="InterPro" id="IPR006690">
    <property type="entry name" value="OMPA-like_CS"/>
</dbReference>
<dbReference type="Gene3D" id="3.30.1330.60">
    <property type="entry name" value="OmpA-like domain"/>
    <property type="match status" value="1"/>
</dbReference>
<dbReference type="PROSITE" id="PS51123">
    <property type="entry name" value="OMPA_2"/>
    <property type="match status" value="1"/>
</dbReference>
<feature type="chain" id="PRO_5045849972" evidence="5">
    <location>
        <begin position="21"/>
        <end position="383"/>
    </location>
</feature>
<dbReference type="CDD" id="cd07185">
    <property type="entry name" value="OmpA_C-like"/>
    <property type="match status" value="1"/>
</dbReference>
<dbReference type="InterPro" id="IPR036737">
    <property type="entry name" value="OmpA-like_sf"/>
</dbReference>
<dbReference type="Pfam" id="PF00691">
    <property type="entry name" value="OmpA"/>
    <property type="match status" value="1"/>
</dbReference>
<evidence type="ECO:0000256" key="1">
    <source>
        <dbReference type="ARBA" id="ARBA00004442"/>
    </source>
</evidence>
<feature type="signal peptide" evidence="5">
    <location>
        <begin position="1"/>
        <end position="20"/>
    </location>
</feature>
<reference evidence="8" key="1">
    <citation type="journal article" date="2019" name="Int. J. Syst. Evol. Microbiol.">
        <title>The Global Catalogue of Microorganisms (GCM) 10K type strain sequencing project: providing services to taxonomists for standard genome sequencing and annotation.</title>
        <authorList>
            <consortium name="The Broad Institute Genomics Platform"/>
            <consortium name="The Broad Institute Genome Sequencing Center for Infectious Disease"/>
            <person name="Wu L."/>
            <person name="Ma J."/>
        </authorList>
    </citation>
    <scope>NUCLEOTIDE SEQUENCE [LARGE SCALE GENOMIC DNA]</scope>
    <source>
        <strain evidence="8">CGMCC 4.7357</strain>
    </source>
</reference>
<feature type="domain" description="OmpA-like" evidence="6">
    <location>
        <begin position="274"/>
        <end position="383"/>
    </location>
</feature>
<dbReference type="EMBL" id="JBHSGO010000162">
    <property type="protein sequence ID" value="MFC4665986.1"/>
    <property type="molecule type" value="Genomic_DNA"/>
</dbReference>
<evidence type="ECO:0000256" key="4">
    <source>
        <dbReference type="PROSITE-ProRule" id="PRU00473"/>
    </source>
</evidence>
<dbReference type="PROSITE" id="PS01068">
    <property type="entry name" value="OMPA_1"/>
    <property type="match status" value="1"/>
</dbReference>
<evidence type="ECO:0000259" key="6">
    <source>
        <dbReference type="PROSITE" id="PS51123"/>
    </source>
</evidence>
<dbReference type="Proteomes" id="UP001596020">
    <property type="component" value="Unassembled WGS sequence"/>
</dbReference>
<gene>
    <name evidence="7" type="ORF">ACFO3G_05155</name>
</gene>
<comment type="caution">
    <text evidence="7">The sequence shown here is derived from an EMBL/GenBank/DDBJ whole genome shotgun (WGS) entry which is preliminary data.</text>
</comment>